<proteinExistence type="predicted"/>
<dbReference type="AlphaFoldDB" id="A0A2H0UGK2"/>
<comment type="caution">
    <text evidence="2">The sequence shown here is derived from an EMBL/GenBank/DDBJ whole genome shotgun (WGS) entry which is preliminary data.</text>
</comment>
<evidence type="ECO:0000256" key="1">
    <source>
        <dbReference type="SAM" id="SignalP"/>
    </source>
</evidence>
<accession>A0A2H0UGK2</accession>
<keyword evidence="1" id="KW-0732">Signal</keyword>
<evidence type="ECO:0000313" key="3">
    <source>
        <dbReference type="Proteomes" id="UP000229315"/>
    </source>
</evidence>
<feature type="chain" id="PRO_5013547190" description="Transglycosylase SLT domain-containing protein" evidence="1">
    <location>
        <begin position="21"/>
        <end position="133"/>
    </location>
</feature>
<feature type="signal peptide" evidence="1">
    <location>
        <begin position="1"/>
        <end position="20"/>
    </location>
</feature>
<reference evidence="3" key="1">
    <citation type="submission" date="2017-09" db="EMBL/GenBank/DDBJ databases">
        <title>Depth-based differentiation of microbial function through sediment-hosted aquifers and enrichment of novel symbionts in the deep terrestrial subsurface.</title>
        <authorList>
            <person name="Probst A.J."/>
            <person name="Ladd B."/>
            <person name="Jarett J.K."/>
            <person name="Geller-Mcgrath D.E."/>
            <person name="Sieber C.M.K."/>
            <person name="Emerson J.B."/>
            <person name="Anantharaman K."/>
            <person name="Thomas B.C."/>
            <person name="Malmstrom R."/>
            <person name="Stieglmeier M."/>
            <person name="Klingl A."/>
            <person name="Woyke T."/>
            <person name="Ryan C.M."/>
            <person name="Banfield J.F."/>
        </authorList>
    </citation>
    <scope>NUCLEOTIDE SEQUENCE [LARGE SCALE GENOMIC DNA]</scope>
</reference>
<evidence type="ECO:0000313" key="2">
    <source>
        <dbReference type="EMBL" id="PIR85490.1"/>
    </source>
</evidence>
<dbReference type="EMBL" id="PFBH01000001">
    <property type="protein sequence ID" value="PIR85490.1"/>
    <property type="molecule type" value="Genomic_DNA"/>
</dbReference>
<protein>
    <recommendedName>
        <fullName evidence="4">Transglycosylase SLT domain-containing protein</fullName>
    </recommendedName>
</protein>
<gene>
    <name evidence="2" type="ORF">COU15_00135</name>
</gene>
<dbReference type="SUPFAM" id="SSF53955">
    <property type="entry name" value="Lysozyme-like"/>
    <property type="match status" value="1"/>
</dbReference>
<name>A0A2H0UGK2_9BACT</name>
<dbReference type="Proteomes" id="UP000229315">
    <property type="component" value="Unassembled WGS sequence"/>
</dbReference>
<organism evidence="2 3">
    <name type="scientific">Candidatus Kaiserbacteria bacterium CG10_big_fil_rev_8_21_14_0_10_45_20</name>
    <dbReference type="NCBI Taxonomy" id="1974607"/>
    <lineage>
        <taxon>Bacteria</taxon>
        <taxon>Candidatus Kaiseribacteriota</taxon>
    </lineage>
</organism>
<sequence>MIPIVMFLAGAFFSSPVALSETIADETVQNPETLAEYVREYYADTPILADIAWCESSMRHFNKEGEILRGVADSDDLGVMQINRRYHEKDAVELGFDIYSLNGNLAYAKHLYEKQGTRPWKASSPCWGKIAKG</sequence>
<dbReference type="InterPro" id="IPR023346">
    <property type="entry name" value="Lysozyme-like_dom_sf"/>
</dbReference>
<evidence type="ECO:0008006" key="4">
    <source>
        <dbReference type="Google" id="ProtNLM"/>
    </source>
</evidence>